<dbReference type="Proteomes" id="UP000216446">
    <property type="component" value="Unassembled WGS sequence"/>
</dbReference>
<evidence type="ECO:0000313" key="2">
    <source>
        <dbReference type="EMBL" id="OZC01779.1"/>
    </source>
</evidence>
<protein>
    <recommendedName>
        <fullName evidence="1">J domain-containing protein</fullName>
    </recommendedName>
</protein>
<dbReference type="EMBL" id="MQWB01000001">
    <property type="protein sequence ID" value="OZC01779.1"/>
    <property type="molecule type" value="Genomic_DNA"/>
</dbReference>
<dbReference type="SMART" id="SM00271">
    <property type="entry name" value="DnaJ"/>
    <property type="match status" value="1"/>
</dbReference>
<dbReference type="Pfam" id="PF00226">
    <property type="entry name" value="DnaJ"/>
    <property type="match status" value="1"/>
</dbReference>
<feature type="domain" description="J" evidence="1">
    <location>
        <begin position="6"/>
        <end position="77"/>
    </location>
</feature>
<organism evidence="2 3">
    <name type="scientific">Rubricoccus marinus</name>
    <dbReference type="NCBI Taxonomy" id="716817"/>
    <lineage>
        <taxon>Bacteria</taxon>
        <taxon>Pseudomonadati</taxon>
        <taxon>Rhodothermota</taxon>
        <taxon>Rhodothermia</taxon>
        <taxon>Rhodothermales</taxon>
        <taxon>Rubricoccaceae</taxon>
        <taxon>Rubricoccus</taxon>
    </lineage>
</organism>
<evidence type="ECO:0000313" key="3">
    <source>
        <dbReference type="Proteomes" id="UP000216446"/>
    </source>
</evidence>
<dbReference type="InterPro" id="IPR001623">
    <property type="entry name" value="DnaJ_domain"/>
</dbReference>
<dbReference type="SUPFAM" id="SSF46565">
    <property type="entry name" value="Chaperone J-domain"/>
    <property type="match status" value="1"/>
</dbReference>
<keyword evidence="3" id="KW-1185">Reference proteome</keyword>
<proteinExistence type="predicted"/>
<comment type="caution">
    <text evidence="2">The sequence shown here is derived from an EMBL/GenBank/DDBJ whole genome shotgun (WGS) entry which is preliminary data.</text>
</comment>
<reference evidence="2 3" key="1">
    <citation type="submission" date="2016-11" db="EMBL/GenBank/DDBJ databases">
        <title>Study of marine rhodopsin-containing bacteria.</title>
        <authorList>
            <person name="Yoshizawa S."/>
            <person name="Kumagai Y."/>
            <person name="Kogure K."/>
        </authorList>
    </citation>
    <scope>NUCLEOTIDE SEQUENCE [LARGE SCALE GENOMIC DNA]</scope>
    <source>
        <strain evidence="2 3">SG-29</strain>
    </source>
</reference>
<dbReference type="CDD" id="cd06257">
    <property type="entry name" value="DnaJ"/>
    <property type="match status" value="1"/>
</dbReference>
<dbReference type="InParanoid" id="A0A259TVI5"/>
<dbReference type="AlphaFoldDB" id="A0A259TVI5"/>
<accession>A0A259TVI5</accession>
<evidence type="ECO:0000259" key="1">
    <source>
        <dbReference type="PROSITE" id="PS50076"/>
    </source>
</evidence>
<gene>
    <name evidence="2" type="ORF">BSZ36_01520</name>
</gene>
<name>A0A259TVI5_9BACT</name>
<sequence>MADSRDPFRTLRLPYTAGPTDVRQAFRRLAWEVHPDRGGSARDFHDVRVAYGALTQDLEGARRLWRPPPEAAHSRYAAGLDPSEYPTCPIRVTSERGRRTVAYDVGARPPEWTPTRTPPPGGTCVARAEATEDTPAFGVWTVPLDDHRFRCVFGPPPADT</sequence>
<dbReference type="PROSITE" id="PS50076">
    <property type="entry name" value="DNAJ_2"/>
    <property type="match status" value="1"/>
</dbReference>
<dbReference type="Gene3D" id="1.10.287.110">
    <property type="entry name" value="DnaJ domain"/>
    <property type="match status" value="1"/>
</dbReference>
<dbReference type="InterPro" id="IPR036869">
    <property type="entry name" value="J_dom_sf"/>
</dbReference>